<dbReference type="InterPro" id="IPR043519">
    <property type="entry name" value="NT_sf"/>
</dbReference>
<protein>
    <submittedName>
        <fullName evidence="4">Uncharacterized protein</fullName>
    </submittedName>
</protein>
<evidence type="ECO:0000313" key="4">
    <source>
        <dbReference type="EMBL" id="SDD11200.1"/>
    </source>
</evidence>
<accession>A0A1G6S2R7</accession>
<evidence type="ECO:0000313" key="5">
    <source>
        <dbReference type="Proteomes" id="UP000199501"/>
    </source>
</evidence>
<dbReference type="RefSeq" id="WP_091451347.1">
    <property type="nucleotide sequence ID" value="NZ_FMZZ01000007.1"/>
</dbReference>
<sequence>MVPAAVAQAVDRYLAVADRLLPGRITGFHLVGSVALGAWRPASSDIDFVAVTRDALGTGESRRLRLLHPIGNWTAVSRAVARRTPAIPGTVNGVFVAAGDLATPVTRIRPVAAHTGRRFHLGRAFDVNPVVWRILLDRGITVRGRVPGELGLDPEPAVLSRWNMDNLNGYWRSWAGRARARKRQPIARRRSVDDAVSWGVLGSSRLHRTIATGEIVSKEDAGEYALDVFASRWRPLIRAALAYRRGEPAPTSPGQALSDPVSRLRLTGEFVEEVIADASRLG</sequence>
<name>A0A1G6S2R7_9PSEU</name>
<dbReference type="InterPro" id="IPR025184">
    <property type="entry name" value="AadA_C"/>
</dbReference>
<dbReference type="EMBL" id="FMZZ01000007">
    <property type="protein sequence ID" value="SDD11200.1"/>
    <property type="molecule type" value="Genomic_DNA"/>
</dbReference>
<organism evidence="4 5">
    <name type="scientific">Actinokineospora iranica</name>
    <dbReference type="NCBI Taxonomy" id="1271860"/>
    <lineage>
        <taxon>Bacteria</taxon>
        <taxon>Bacillati</taxon>
        <taxon>Actinomycetota</taxon>
        <taxon>Actinomycetes</taxon>
        <taxon>Pseudonocardiales</taxon>
        <taxon>Pseudonocardiaceae</taxon>
        <taxon>Actinokineospora</taxon>
    </lineage>
</organism>
<keyword evidence="5" id="KW-1185">Reference proteome</keyword>
<evidence type="ECO:0000256" key="1">
    <source>
        <dbReference type="ARBA" id="ARBA00022679"/>
    </source>
</evidence>
<dbReference type="STRING" id="1271860.SAMN05216174_107193"/>
<dbReference type="SUPFAM" id="SSF81301">
    <property type="entry name" value="Nucleotidyltransferase"/>
    <property type="match status" value="1"/>
</dbReference>
<dbReference type="Proteomes" id="UP000199501">
    <property type="component" value="Unassembled WGS sequence"/>
</dbReference>
<evidence type="ECO:0000259" key="2">
    <source>
        <dbReference type="Pfam" id="PF01909"/>
    </source>
</evidence>
<dbReference type="AlphaFoldDB" id="A0A1G6S2R7"/>
<reference evidence="5" key="1">
    <citation type="submission" date="2016-10" db="EMBL/GenBank/DDBJ databases">
        <authorList>
            <person name="Varghese N."/>
            <person name="Submissions S."/>
        </authorList>
    </citation>
    <scope>NUCLEOTIDE SEQUENCE [LARGE SCALE GENOMIC DNA]</scope>
    <source>
        <strain evidence="5">IBRC-M 10403</strain>
    </source>
</reference>
<feature type="domain" description="Polymerase nucleotidyl transferase" evidence="2">
    <location>
        <begin position="22"/>
        <end position="57"/>
    </location>
</feature>
<dbReference type="GO" id="GO:0016779">
    <property type="term" value="F:nucleotidyltransferase activity"/>
    <property type="evidence" value="ECO:0007669"/>
    <property type="project" value="InterPro"/>
</dbReference>
<dbReference type="Pfam" id="PF01909">
    <property type="entry name" value="NTP_transf_2"/>
    <property type="match status" value="1"/>
</dbReference>
<proteinExistence type="predicted"/>
<evidence type="ECO:0000259" key="3">
    <source>
        <dbReference type="Pfam" id="PF13427"/>
    </source>
</evidence>
<keyword evidence="1" id="KW-0808">Transferase</keyword>
<gene>
    <name evidence="4" type="ORF">SAMN05216174_107193</name>
</gene>
<dbReference type="OrthoDB" id="4066793at2"/>
<feature type="domain" description="Adenylyltransferase AadA C-terminal" evidence="3">
    <location>
        <begin position="199"/>
        <end position="249"/>
    </location>
</feature>
<dbReference type="Pfam" id="PF13427">
    <property type="entry name" value="AadA_C"/>
    <property type="match status" value="1"/>
</dbReference>
<dbReference type="InterPro" id="IPR002934">
    <property type="entry name" value="Polymerase_NTP_transf_dom"/>
</dbReference>